<gene>
    <name evidence="1" type="ORF">C8N34_11532</name>
</gene>
<evidence type="ECO:0000313" key="1">
    <source>
        <dbReference type="EMBL" id="PTX46777.1"/>
    </source>
</evidence>
<dbReference type="OrthoDB" id="7659348at2"/>
<protein>
    <submittedName>
        <fullName evidence="1">Uncharacterized protein</fullName>
    </submittedName>
</protein>
<comment type="caution">
    <text evidence="1">The sequence shown here is derived from an EMBL/GenBank/DDBJ whole genome shotgun (WGS) entry which is preliminary data.</text>
</comment>
<dbReference type="RefSeq" id="WP_108130123.1">
    <property type="nucleotide sequence ID" value="NZ_QBKP01000015.1"/>
</dbReference>
<dbReference type="AlphaFoldDB" id="A0A2T6ASI1"/>
<name>A0A2T6ASI1_9RHOB</name>
<dbReference type="Proteomes" id="UP000244224">
    <property type="component" value="Unassembled WGS sequence"/>
</dbReference>
<accession>A0A2T6ASI1</accession>
<proteinExistence type="predicted"/>
<keyword evidence="2" id="KW-1185">Reference proteome</keyword>
<dbReference type="EMBL" id="QBKP01000015">
    <property type="protein sequence ID" value="PTX46777.1"/>
    <property type="molecule type" value="Genomic_DNA"/>
</dbReference>
<organism evidence="1 2">
    <name type="scientific">Gemmobacter caeni</name>
    <dbReference type="NCBI Taxonomy" id="589035"/>
    <lineage>
        <taxon>Bacteria</taxon>
        <taxon>Pseudomonadati</taxon>
        <taxon>Pseudomonadota</taxon>
        <taxon>Alphaproteobacteria</taxon>
        <taxon>Rhodobacterales</taxon>
        <taxon>Paracoccaceae</taxon>
        <taxon>Gemmobacter</taxon>
    </lineage>
</organism>
<evidence type="ECO:0000313" key="2">
    <source>
        <dbReference type="Proteomes" id="UP000244224"/>
    </source>
</evidence>
<reference evidence="1 2" key="1">
    <citation type="submission" date="2018-04" db="EMBL/GenBank/DDBJ databases">
        <title>Genomic Encyclopedia of Archaeal and Bacterial Type Strains, Phase II (KMG-II): from individual species to whole genera.</title>
        <authorList>
            <person name="Goeker M."/>
        </authorList>
    </citation>
    <scope>NUCLEOTIDE SEQUENCE [LARGE SCALE GENOMIC DNA]</scope>
    <source>
        <strain evidence="1 2">DSM 21823</strain>
    </source>
</reference>
<sequence>MRDEWIFDVLTDLHNFALTNGLPAFAAQIHTALRVAEAEISAMTDGGADLRGQGPASGGRPN</sequence>